<gene>
    <name evidence="3" type="ORF">D0C36_18540</name>
</gene>
<dbReference type="Proteomes" id="UP000264217">
    <property type="component" value="Unassembled WGS sequence"/>
</dbReference>
<evidence type="ECO:0000256" key="1">
    <source>
        <dbReference type="SAM" id="Coils"/>
    </source>
</evidence>
<evidence type="ECO:0000313" key="4">
    <source>
        <dbReference type="Proteomes" id="UP000264217"/>
    </source>
</evidence>
<feature type="chain" id="PRO_5016728980" evidence="2">
    <location>
        <begin position="20"/>
        <end position="457"/>
    </location>
</feature>
<dbReference type="AlphaFoldDB" id="A0A372NRF5"/>
<evidence type="ECO:0000256" key="2">
    <source>
        <dbReference type="SAM" id="SignalP"/>
    </source>
</evidence>
<proteinExistence type="predicted"/>
<feature type="coiled-coil region" evidence="1">
    <location>
        <begin position="197"/>
        <end position="245"/>
    </location>
</feature>
<keyword evidence="1" id="KW-0175">Coiled coil</keyword>
<accession>A0A372NRF5</accession>
<sequence length="457" mass="51392">MKQFYAVMISLICATSTFAQDTTKIPKIADSNAAFTNPDGKQVATPAHWNRVLNNVFGRLLGSAGNPTTIGNYASFEPVNGSFAFKGSVAIGNKDNIRMSYLSISANGDLISKSYAALFNNSKLNTNSGIQLEYHFRISKKNSFTSTTDNEARYYFDEWASRDSMVKAKNNYINEINEISNKQVILDYKIGVGNVQIEVLEKEVNQCRADLLKLGQDVASTPDKRKEALESLDKKTNELTTLRKNQVKLTYKSDSLQVLAKLKQDLVSWYISKQDTIHGKRKDKLLERFQVSGVKFTYLTVTAGTGKTTYYTFAADKPFNQQLTKVDTATYRLGLILNHYNQNSLRGTAWFFNLGVAWEKTNNTALLGTTEVSQEASFKNATGDTVRKVAKKYNAYTDPVDNYRQWQISGNAYYLFANRTNGIHLFPSFYMPDKKRGYLNAGSATLFLSSIQKKTNR</sequence>
<dbReference type="EMBL" id="QWDC01000003">
    <property type="protein sequence ID" value="RFZ90945.1"/>
    <property type="molecule type" value="Genomic_DNA"/>
</dbReference>
<evidence type="ECO:0000313" key="3">
    <source>
        <dbReference type="EMBL" id="RFZ90945.1"/>
    </source>
</evidence>
<comment type="caution">
    <text evidence="3">The sequence shown here is derived from an EMBL/GenBank/DDBJ whole genome shotgun (WGS) entry which is preliminary data.</text>
</comment>
<reference evidence="3 4" key="1">
    <citation type="submission" date="2018-08" db="EMBL/GenBank/DDBJ databases">
        <title>Mucilaginibacter sp. MYSH2.</title>
        <authorList>
            <person name="Seo T."/>
        </authorList>
    </citation>
    <scope>NUCLEOTIDE SEQUENCE [LARGE SCALE GENOMIC DNA]</scope>
    <source>
        <strain evidence="3 4">MYSH2</strain>
    </source>
</reference>
<feature type="signal peptide" evidence="2">
    <location>
        <begin position="1"/>
        <end position="19"/>
    </location>
</feature>
<keyword evidence="4" id="KW-1185">Reference proteome</keyword>
<name>A0A372NRF5_9SPHI</name>
<protein>
    <submittedName>
        <fullName evidence="3">Uncharacterized protein</fullName>
    </submittedName>
</protein>
<dbReference type="OrthoDB" id="1365708at2"/>
<organism evidence="3 4">
    <name type="scientific">Mucilaginibacter conchicola</name>
    <dbReference type="NCBI Taxonomy" id="2303333"/>
    <lineage>
        <taxon>Bacteria</taxon>
        <taxon>Pseudomonadati</taxon>
        <taxon>Bacteroidota</taxon>
        <taxon>Sphingobacteriia</taxon>
        <taxon>Sphingobacteriales</taxon>
        <taxon>Sphingobacteriaceae</taxon>
        <taxon>Mucilaginibacter</taxon>
    </lineage>
</organism>
<keyword evidence="2" id="KW-0732">Signal</keyword>
<dbReference type="RefSeq" id="WP_117393147.1">
    <property type="nucleotide sequence ID" value="NZ_QWDC01000003.1"/>
</dbReference>